<accession>A0AAD1UAE2</accession>
<comment type="caution">
    <text evidence="12">The sequence shown here is derived from an EMBL/GenBank/DDBJ whole genome shotgun (WGS) entry which is preliminary data.</text>
</comment>
<evidence type="ECO:0000256" key="8">
    <source>
        <dbReference type="ARBA" id="ARBA00022840"/>
    </source>
</evidence>
<keyword evidence="8" id="KW-0067">ATP-binding</keyword>
<evidence type="ECO:0000313" key="12">
    <source>
        <dbReference type="EMBL" id="CAI2362966.1"/>
    </source>
</evidence>
<dbReference type="GO" id="GO:0004370">
    <property type="term" value="F:glycerol kinase activity"/>
    <property type="evidence" value="ECO:0007669"/>
    <property type="project" value="UniProtKB-EC"/>
</dbReference>
<dbReference type="Pfam" id="PF02782">
    <property type="entry name" value="FGGY_C"/>
    <property type="match status" value="1"/>
</dbReference>
<evidence type="ECO:0000256" key="6">
    <source>
        <dbReference type="ARBA" id="ARBA00022777"/>
    </source>
</evidence>
<dbReference type="Pfam" id="PF00370">
    <property type="entry name" value="FGGY_N"/>
    <property type="match status" value="1"/>
</dbReference>
<evidence type="ECO:0000313" key="13">
    <source>
        <dbReference type="Proteomes" id="UP001295684"/>
    </source>
</evidence>
<dbReference type="InterPro" id="IPR043129">
    <property type="entry name" value="ATPase_NBD"/>
</dbReference>
<dbReference type="InterPro" id="IPR000577">
    <property type="entry name" value="Carb_kinase_FGGY"/>
</dbReference>
<feature type="domain" description="Carbohydrate kinase FGGY N-terminal" evidence="10">
    <location>
        <begin position="32"/>
        <end position="277"/>
    </location>
</feature>
<dbReference type="PIRSF" id="PIRSF000538">
    <property type="entry name" value="GlpK"/>
    <property type="match status" value="1"/>
</dbReference>
<dbReference type="InterPro" id="IPR018485">
    <property type="entry name" value="FGGY_C"/>
</dbReference>
<dbReference type="GO" id="GO:0005524">
    <property type="term" value="F:ATP binding"/>
    <property type="evidence" value="ECO:0007669"/>
    <property type="project" value="UniProtKB-KW"/>
</dbReference>
<dbReference type="FunFam" id="3.30.420.40:FF:000008">
    <property type="entry name" value="Glycerol kinase"/>
    <property type="match status" value="1"/>
</dbReference>
<dbReference type="NCBIfam" id="NF000756">
    <property type="entry name" value="PRK00047.1"/>
    <property type="match status" value="1"/>
</dbReference>
<dbReference type="Gene3D" id="3.30.420.40">
    <property type="match status" value="2"/>
</dbReference>
<proteinExistence type="inferred from homology"/>
<dbReference type="InterPro" id="IPR018484">
    <property type="entry name" value="FGGY_N"/>
</dbReference>
<dbReference type="PANTHER" id="PTHR10196">
    <property type="entry name" value="SUGAR KINASE"/>
    <property type="match status" value="1"/>
</dbReference>
<comment type="similarity">
    <text evidence="2">Belongs to the FGGY kinase family.</text>
</comment>
<comment type="pathway">
    <text evidence="1">Polyol metabolism; glycerol degradation via glycerol kinase pathway; sn-glycerol 3-phosphate from glycerol: step 1/1.</text>
</comment>
<dbReference type="GO" id="GO:0006641">
    <property type="term" value="P:triglyceride metabolic process"/>
    <property type="evidence" value="ECO:0007669"/>
    <property type="project" value="TreeGrafter"/>
</dbReference>
<dbReference type="Proteomes" id="UP001295684">
    <property type="component" value="Unassembled WGS sequence"/>
</dbReference>
<dbReference type="EMBL" id="CAMPGE010004123">
    <property type="protein sequence ID" value="CAI2362966.1"/>
    <property type="molecule type" value="Genomic_DNA"/>
</dbReference>
<keyword evidence="13" id="KW-1185">Reference proteome</keyword>
<evidence type="ECO:0000256" key="3">
    <source>
        <dbReference type="ARBA" id="ARBA00012099"/>
    </source>
</evidence>
<protein>
    <recommendedName>
        <fullName evidence="3">glycerol kinase</fullName>
        <ecNumber evidence="3">2.7.1.30</ecNumber>
    </recommendedName>
    <alternativeName>
        <fullName evidence="9">ATP:glycerol 3-phosphotransferase</fullName>
    </alternativeName>
</protein>
<keyword evidence="6" id="KW-0418">Kinase</keyword>
<dbReference type="GO" id="GO:0046167">
    <property type="term" value="P:glycerol-3-phosphate biosynthetic process"/>
    <property type="evidence" value="ECO:0007669"/>
    <property type="project" value="TreeGrafter"/>
</dbReference>
<reference evidence="12" key="1">
    <citation type="submission" date="2023-07" db="EMBL/GenBank/DDBJ databases">
        <authorList>
            <consortium name="AG Swart"/>
            <person name="Singh M."/>
            <person name="Singh A."/>
            <person name="Seah K."/>
            <person name="Emmerich C."/>
        </authorList>
    </citation>
    <scope>NUCLEOTIDE SEQUENCE</scope>
    <source>
        <strain evidence="12">DP1</strain>
    </source>
</reference>
<evidence type="ECO:0000259" key="11">
    <source>
        <dbReference type="Pfam" id="PF02782"/>
    </source>
</evidence>
<evidence type="ECO:0000259" key="10">
    <source>
        <dbReference type="Pfam" id="PF00370"/>
    </source>
</evidence>
<evidence type="ECO:0000256" key="5">
    <source>
        <dbReference type="ARBA" id="ARBA00022741"/>
    </source>
</evidence>
<dbReference type="PROSITE" id="PS00933">
    <property type="entry name" value="FGGY_KINASES_1"/>
    <property type="match status" value="1"/>
</dbReference>
<evidence type="ECO:0000256" key="9">
    <source>
        <dbReference type="ARBA" id="ARBA00043149"/>
    </source>
</evidence>
<evidence type="ECO:0000256" key="1">
    <source>
        <dbReference type="ARBA" id="ARBA00005190"/>
    </source>
</evidence>
<evidence type="ECO:0000256" key="4">
    <source>
        <dbReference type="ARBA" id="ARBA00022679"/>
    </source>
</evidence>
<keyword evidence="7" id="KW-0319">Glycerol metabolism</keyword>
<keyword evidence="4" id="KW-0808">Transferase</keyword>
<dbReference type="GO" id="GO:0006071">
    <property type="term" value="P:glycerol metabolic process"/>
    <property type="evidence" value="ECO:0007669"/>
    <property type="project" value="UniProtKB-KW"/>
</dbReference>
<feature type="domain" description="Carbohydrate kinase FGGY C-terminal" evidence="11">
    <location>
        <begin position="287"/>
        <end position="476"/>
    </location>
</feature>
<dbReference type="PANTHER" id="PTHR10196:SF69">
    <property type="entry name" value="GLYCEROL KINASE"/>
    <property type="match status" value="1"/>
</dbReference>
<sequence length="527" mass="57806">MGQKASAGAIGGVFSPACTKNFSTIMKGEKLIMSIDQGTTSSRALLINKNLEVVGVHQESHSQVTENPGWVSHNPMEIYKNVEKCIYEVMNKHSIDKSQIQAVGITNQRETTVAWDKNTGEPLHDAIVWLDKRNEKIVEDLISTHGVDSFRQTTGLPIATYFSATKMRWMLDNSTEVKKAEDEGRLCFGTIDSWLTYCLTGGEKYLTDATNASRTMLMDLETLSWNKGMLEIFDIKQECLPQIIPESSADFGIISQSDFSGVPITGIIGDQQSACLGHTLKKGEIKSTYGTGCFILMNSGTKPIHSKNGLLTTVMYKLSEDSPTNYALEGASECGGVTIEWAKNNLGLFKDFQEFDHLLSSVEDSGGVYFVPAFSGLFSPYWRNDVRGTILGMSLHTHRGHILKALTDSIFIRCSEIIKAMEQDCEGAIEIQKVMVDGGVTKNSGLMQTQADLLDKTVVTKKEQEITAIGAGIAAGLKVGMWENSSSGDFPITIPDAQKFTPSISNAKRAEITEKWSDAIDRSLGWA</sequence>
<dbReference type="SUPFAM" id="SSF53067">
    <property type="entry name" value="Actin-like ATPase domain"/>
    <property type="match status" value="2"/>
</dbReference>
<evidence type="ECO:0000256" key="7">
    <source>
        <dbReference type="ARBA" id="ARBA00022798"/>
    </source>
</evidence>
<dbReference type="InterPro" id="IPR005999">
    <property type="entry name" value="Glycerol_kin"/>
</dbReference>
<evidence type="ECO:0000256" key="2">
    <source>
        <dbReference type="ARBA" id="ARBA00009156"/>
    </source>
</evidence>
<organism evidence="12 13">
    <name type="scientific">Euplotes crassus</name>
    <dbReference type="NCBI Taxonomy" id="5936"/>
    <lineage>
        <taxon>Eukaryota</taxon>
        <taxon>Sar</taxon>
        <taxon>Alveolata</taxon>
        <taxon>Ciliophora</taxon>
        <taxon>Intramacronucleata</taxon>
        <taxon>Spirotrichea</taxon>
        <taxon>Hypotrichia</taxon>
        <taxon>Euplotida</taxon>
        <taxon>Euplotidae</taxon>
        <taxon>Moneuplotes</taxon>
    </lineage>
</organism>
<dbReference type="InterPro" id="IPR018483">
    <property type="entry name" value="Carb_kinase_FGGY_CS"/>
</dbReference>
<dbReference type="EC" id="2.7.1.30" evidence="3"/>
<dbReference type="GO" id="GO:0005739">
    <property type="term" value="C:mitochondrion"/>
    <property type="evidence" value="ECO:0007669"/>
    <property type="project" value="TreeGrafter"/>
</dbReference>
<keyword evidence="5" id="KW-0547">Nucleotide-binding</keyword>
<name>A0AAD1UAE2_EUPCR</name>
<dbReference type="AlphaFoldDB" id="A0AAD1UAE2"/>
<dbReference type="NCBIfam" id="TIGR01311">
    <property type="entry name" value="glycerol_kin"/>
    <property type="match status" value="1"/>
</dbReference>
<gene>
    <name evidence="12" type="ORF">ECRASSUSDP1_LOCUS4296</name>
</gene>